<dbReference type="PANTHER" id="PTHR10562">
    <property type="entry name" value="SMALL UBIQUITIN-RELATED MODIFIER"/>
    <property type="match status" value="1"/>
</dbReference>
<evidence type="ECO:0000259" key="1">
    <source>
        <dbReference type="Pfam" id="PF11976"/>
    </source>
</evidence>
<dbReference type="Pfam" id="PF11976">
    <property type="entry name" value="Rad60-SLD"/>
    <property type="match status" value="1"/>
</dbReference>
<feature type="domain" description="Rad60/SUMO-like" evidence="1">
    <location>
        <begin position="53"/>
        <end position="96"/>
    </location>
</feature>
<gene>
    <name evidence="2" type="ORF">BUALT_Bualt08G0036700</name>
</gene>
<evidence type="ECO:0000313" key="2">
    <source>
        <dbReference type="EMBL" id="KAG8377474.1"/>
    </source>
</evidence>
<dbReference type="InterPro" id="IPR022617">
    <property type="entry name" value="Rad60/SUMO-like_dom"/>
</dbReference>
<dbReference type="Gene3D" id="3.10.20.90">
    <property type="entry name" value="Phosphatidylinositol 3-kinase Catalytic Subunit, Chain A, domain 1"/>
    <property type="match status" value="1"/>
</dbReference>
<sequence length="118" mass="13745">MVTWTAVLVGTITDDIWRRWGDEVLSALLLDVIDKSRVSRLDMEEKIQKLAKWIKRSTQLKKLMNAYCDRQSVDFNSIVLFFDARLLRAEQTPDEATSHDDFRVLGVRYLFLGFCCVV</sequence>
<reference evidence="2" key="1">
    <citation type="submission" date="2019-10" db="EMBL/GenBank/DDBJ databases">
        <authorList>
            <person name="Zhang R."/>
            <person name="Pan Y."/>
            <person name="Wang J."/>
            <person name="Ma R."/>
            <person name="Yu S."/>
        </authorList>
    </citation>
    <scope>NUCLEOTIDE SEQUENCE</scope>
    <source>
        <strain evidence="2">LA-IB0</strain>
        <tissue evidence="2">Leaf</tissue>
    </source>
</reference>
<dbReference type="Proteomes" id="UP000826271">
    <property type="component" value="Unassembled WGS sequence"/>
</dbReference>
<name>A0AAV6X3F0_9LAMI</name>
<accession>A0AAV6X3F0</accession>
<keyword evidence="3" id="KW-1185">Reference proteome</keyword>
<organism evidence="2 3">
    <name type="scientific">Buddleja alternifolia</name>
    <dbReference type="NCBI Taxonomy" id="168488"/>
    <lineage>
        <taxon>Eukaryota</taxon>
        <taxon>Viridiplantae</taxon>
        <taxon>Streptophyta</taxon>
        <taxon>Embryophyta</taxon>
        <taxon>Tracheophyta</taxon>
        <taxon>Spermatophyta</taxon>
        <taxon>Magnoliopsida</taxon>
        <taxon>eudicotyledons</taxon>
        <taxon>Gunneridae</taxon>
        <taxon>Pentapetalae</taxon>
        <taxon>asterids</taxon>
        <taxon>lamiids</taxon>
        <taxon>Lamiales</taxon>
        <taxon>Scrophulariaceae</taxon>
        <taxon>Buddlejeae</taxon>
        <taxon>Buddleja</taxon>
    </lineage>
</organism>
<protein>
    <recommendedName>
        <fullName evidence="1">Rad60/SUMO-like domain-containing protein</fullName>
    </recommendedName>
</protein>
<proteinExistence type="predicted"/>
<evidence type="ECO:0000313" key="3">
    <source>
        <dbReference type="Proteomes" id="UP000826271"/>
    </source>
</evidence>
<comment type="caution">
    <text evidence="2">The sequence shown here is derived from an EMBL/GenBank/DDBJ whole genome shotgun (WGS) entry which is preliminary data.</text>
</comment>
<dbReference type="SUPFAM" id="SSF54236">
    <property type="entry name" value="Ubiquitin-like"/>
    <property type="match status" value="1"/>
</dbReference>
<dbReference type="InterPro" id="IPR029071">
    <property type="entry name" value="Ubiquitin-like_domsf"/>
</dbReference>
<dbReference type="EMBL" id="WHWC01000008">
    <property type="protein sequence ID" value="KAG8377474.1"/>
    <property type="molecule type" value="Genomic_DNA"/>
</dbReference>
<dbReference type="AlphaFoldDB" id="A0AAV6X3F0"/>